<dbReference type="SUPFAM" id="SSF56219">
    <property type="entry name" value="DNase I-like"/>
    <property type="match status" value="1"/>
</dbReference>
<accession>A0A6I6MGG4</accession>
<dbReference type="RefSeq" id="WP_158764364.1">
    <property type="nucleotide sequence ID" value="NZ_CP047045.1"/>
</dbReference>
<evidence type="ECO:0000313" key="3">
    <source>
        <dbReference type="Proteomes" id="UP000431269"/>
    </source>
</evidence>
<dbReference type="EMBL" id="CP047045">
    <property type="protein sequence ID" value="QGZ93359.1"/>
    <property type="molecule type" value="Genomic_DNA"/>
</dbReference>
<dbReference type="Proteomes" id="UP000431269">
    <property type="component" value="Chromosome"/>
</dbReference>
<keyword evidence="2" id="KW-0540">Nuclease</keyword>
<keyword evidence="2" id="KW-0378">Hydrolase</keyword>
<proteinExistence type="predicted"/>
<dbReference type="AlphaFoldDB" id="A0A6I6MGG4"/>
<dbReference type="InterPro" id="IPR005135">
    <property type="entry name" value="Endo/exonuclease/phosphatase"/>
</dbReference>
<keyword evidence="2" id="KW-0269">Exonuclease</keyword>
<keyword evidence="2" id="KW-0255">Endonuclease</keyword>
<evidence type="ECO:0000313" key="2">
    <source>
        <dbReference type="EMBL" id="QGZ93359.1"/>
    </source>
</evidence>
<reference evidence="3" key="1">
    <citation type="submission" date="2019-12" db="EMBL/GenBank/DDBJ databases">
        <title>Complete genome of Terracaulis silvestris 0127_4.</title>
        <authorList>
            <person name="Vieira S."/>
            <person name="Riedel T."/>
            <person name="Sproer C."/>
            <person name="Pascual J."/>
            <person name="Boedeker C."/>
            <person name="Overmann J."/>
        </authorList>
    </citation>
    <scope>NUCLEOTIDE SEQUENCE [LARGE SCALE GENOMIC DNA]</scope>
    <source>
        <strain evidence="3">0127_4</strain>
    </source>
</reference>
<sequence>MGARFIALAALAVAIALYAGAFSVLNGNAVASSRDLVVRGSDTNGAAGETLDLMIWNLGYGGLGRESDFIADGGTHYFPPSRAAVRGNVEAIERFVSDEGAGAQVVLFQEIARGGPVNYWVDLKSSIDQALHGRDSVFFADFKTRLMPWPLAMTHGQAIYSTYRIESADVVALPAEDASIFGVKRRYASVVARIPIDGAAHGWTVASVHLAAFDPDAAVRTRQLRELLAWAEREYQSGQHIVIGGDWNFQLAETTFPNTTEDRFLFWLFPFPQDALPGGWRIAADARVPSVRTNHQPYVAGENYVTTIDGFIVSPNVAVESVAGFDLGFQNTDHQPVRARMRALRAPQTEQSER</sequence>
<organism evidence="2 3">
    <name type="scientific">Terricaulis silvestris</name>
    <dbReference type="NCBI Taxonomy" id="2686094"/>
    <lineage>
        <taxon>Bacteria</taxon>
        <taxon>Pseudomonadati</taxon>
        <taxon>Pseudomonadota</taxon>
        <taxon>Alphaproteobacteria</taxon>
        <taxon>Caulobacterales</taxon>
        <taxon>Caulobacteraceae</taxon>
        <taxon>Terricaulis</taxon>
    </lineage>
</organism>
<feature type="domain" description="Endonuclease/exonuclease/phosphatase" evidence="1">
    <location>
        <begin position="56"/>
        <end position="328"/>
    </location>
</feature>
<protein>
    <submittedName>
        <fullName evidence="2">Endonuclease/Exonuclease/phosphatase family protein</fullName>
    </submittedName>
</protein>
<dbReference type="InterPro" id="IPR036691">
    <property type="entry name" value="Endo/exonu/phosph_ase_sf"/>
</dbReference>
<keyword evidence="3" id="KW-1185">Reference proteome</keyword>
<dbReference type="Gene3D" id="3.60.10.10">
    <property type="entry name" value="Endonuclease/exonuclease/phosphatase"/>
    <property type="match status" value="1"/>
</dbReference>
<dbReference type="KEGG" id="tsv:DSM104635_00169"/>
<name>A0A6I6MGG4_9CAUL</name>
<dbReference type="GO" id="GO:0004527">
    <property type="term" value="F:exonuclease activity"/>
    <property type="evidence" value="ECO:0007669"/>
    <property type="project" value="UniProtKB-KW"/>
</dbReference>
<dbReference type="GO" id="GO:0004519">
    <property type="term" value="F:endonuclease activity"/>
    <property type="evidence" value="ECO:0007669"/>
    <property type="project" value="UniProtKB-KW"/>
</dbReference>
<evidence type="ECO:0000259" key="1">
    <source>
        <dbReference type="Pfam" id="PF03372"/>
    </source>
</evidence>
<gene>
    <name evidence="2" type="ORF">DSM104635_00169</name>
</gene>
<dbReference type="Pfam" id="PF03372">
    <property type="entry name" value="Exo_endo_phos"/>
    <property type="match status" value="1"/>
</dbReference>